<dbReference type="InterPro" id="IPR037053">
    <property type="entry name" value="Phage_tail_collar_dom_sf"/>
</dbReference>
<evidence type="ECO:0000259" key="2">
    <source>
        <dbReference type="Pfam" id="PF12571"/>
    </source>
</evidence>
<protein>
    <submittedName>
        <fullName evidence="3">Phage-related tail fibre protein</fullName>
    </submittedName>
</protein>
<dbReference type="PANTHER" id="PTHR35191:SF1">
    <property type="entry name" value="PROPHAGE SIDE TAIL FIBER PROTEIN HOMOLOG STFQ-RELATED"/>
    <property type="match status" value="1"/>
</dbReference>
<gene>
    <name evidence="3" type="ORF">ZBT109_2353</name>
</gene>
<dbReference type="Pfam" id="PF12571">
    <property type="entry name" value="Phage_tail_fib"/>
    <property type="match status" value="1"/>
</dbReference>
<name>A0A348HHI3_9GAMM</name>
<feature type="domain" description="Phage tail collar" evidence="1">
    <location>
        <begin position="220"/>
        <end position="277"/>
    </location>
</feature>
<dbReference type="Proteomes" id="UP000267342">
    <property type="component" value="Chromosome"/>
</dbReference>
<proteinExistence type="predicted"/>
<organism evidence="3 4">
    <name type="scientific">Zymobacter palmae</name>
    <dbReference type="NCBI Taxonomy" id="33074"/>
    <lineage>
        <taxon>Bacteria</taxon>
        <taxon>Pseudomonadati</taxon>
        <taxon>Pseudomonadota</taxon>
        <taxon>Gammaproteobacteria</taxon>
        <taxon>Oceanospirillales</taxon>
        <taxon>Halomonadaceae</taxon>
        <taxon>Zymobacter group</taxon>
        <taxon>Zymobacter</taxon>
    </lineage>
</organism>
<evidence type="ECO:0000313" key="4">
    <source>
        <dbReference type="Proteomes" id="UP000267342"/>
    </source>
</evidence>
<dbReference type="KEGG" id="zpl:ZBT109_2353"/>
<dbReference type="OrthoDB" id="9810174at2"/>
<dbReference type="PANTHER" id="PTHR35191">
    <property type="entry name" value="PROPHAGE SIDE TAIL FIBER PROTEIN HOMOLOG STFQ-RELATED"/>
    <property type="match status" value="1"/>
</dbReference>
<accession>A0A348HHI3</accession>
<dbReference type="Gene3D" id="3.90.1340.10">
    <property type="entry name" value="Phage tail collar domain"/>
    <property type="match status" value="1"/>
</dbReference>
<evidence type="ECO:0000259" key="1">
    <source>
        <dbReference type="Pfam" id="PF07484"/>
    </source>
</evidence>
<sequence length="373" mass="39776">MANHYTILTDVGATKVANALRSGSRIEIREMALGDGNGALPQPDGGAKALVNERYRAQINSATVDAKNDAWVIFEQVLAPDVGGWWIREVALYDTDGDLIAIGNYPEQYKPLLTEGASTTQTVRVVIQVLSSAAITLNVDPAVVLATRKDLESAVQGLEDRKASKDELNKAIEGLGVQAAARMTHSDAPLANLAGSKTEVADTAQLVEVRKLIDALVPAGTVIHVAMSNAPEGYLAANGTAVSRETYARLFAAIGTTFGGGDGATTFNLPDLRGEFIRGWDNGRGVDGGRQLGSWQRGTLVGGYDDWGNTDVFSLSNHGTKDYGSDKINWDDYSDAETYYHSVGNIYGQNSKSSGGYSVTRPRNTALLACIKF</sequence>
<dbReference type="SUPFAM" id="SSF88874">
    <property type="entry name" value="Receptor-binding domain of short tail fibre protein gp12"/>
    <property type="match status" value="1"/>
</dbReference>
<dbReference type="STRING" id="1123510.GCA_000620025_01901"/>
<dbReference type="InterPro" id="IPR051934">
    <property type="entry name" value="Phage_Tail_Fiber_Structural"/>
</dbReference>
<dbReference type="InterPro" id="IPR011083">
    <property type="entry name" value="Phage_tail_collar_dom"/>
</dbReference>
<dbReference type="AlphaFoldDB" id="A0A348HHI3"/>
<dbReference type="InterPro" id="IPR022225">
    <property type="entry name" value="Phage_tail_fibre_N"/>
</dbReference>
<keyword evidence="4" id="KW-1185">Reference proteome</keyword>
<feature type="domain" description="Phage tail fibre protein N-terminal" evidence="2">
    <location>
        <begin position="1"/>
        <end position="149"/>
    </location>
</feature>
<dbReference type="RefSeq" id="WP_051524247.1">
    <property type="nucleotide sequence ID" value="NZ_AP018933.1"/>
</dbReference>
<evidence type="ECO:0000313" key="3">
    <source>
        <dbReference type="EMBL" id="BBG31085.1"/>
    </source>
</evidence>
<dbReference type="Pfam" id="PF07484">
    <property type="entry name" value="Collar"/>
    <property type="match status" value="1"/>
</dbReference>
<dbReference type="EMBL" id="AP018933">
    <property type="protein sequence ID" value="BBG31085.1"/>
    <property type="molecule type" value="Genomic_DNA"/>
</dbReference>
<reference evidence="3 4" key="1">
    <citation type="submission" date="2018-09" db="EMBL/GenBank/DDBJ databases">
        <title>Zymobacter palmae IAM14233 (=T109) whole genome analysis.</title>
        <authorList>
            <person name="Yanase H."/>
        </authorList>
    </citation>
    <scope>NUCLEOTIDE SEQUENCE [LARGE SCALE GENOMIC DNA]</scope>
    <source>
        <strain evidence="3 4">IAM14233</strain>
    </source>
</reference>